<dbReference type="SUPFAM" id="SSF111369">
    <property type="entry name" value="HlyD-like secretion proteins"/>
    <property type="match status" value="1"/>
</dbReference>
<keyword evidence="4 5" id="KW-0175">Coiled coil</keyword>
<keyword evidence="3" id="KW-0813">Transport</keyword>
<dbReference type="Gene3D" id="2.40.420.20">
    <property type="match status" value="1"/>
</dbReference>
<dbReference type="GO" id="GO:1990195">
    <property type="term" value="C:macrolide transmembrane transporter complex"/>
    <property type="evidence" value="ECO:0007669"/>
    <property type="project" value="InterPro"/>
</dbReference>
<accession>A0A9D1KE38</accession>
<feature type="domain" description="Multidrug resistance protein MdtA-like barrel-sandwich hybrid" evidence="6">
    <location>
        <begin position="78"/>
        <end position="192"/>
    </location>
</feature>
<dbReference type="Proteomes" id="UP000886722">
    <property type="component" value="Unassembled WGS sequence"/>
</dbReference>
<organism evidence="9 10">
    <name type="scientific">Candidatus Caccoplasma intestinavium</name>
    <dbReference type="NCBI Taxonomy" id="2840716"/>
    <lineage>
        <taxon>Bacteria</taxon>
        <taxon>Pseudomonadati</taxon>
        <taxon>Bacteroidota</taxon>
        <taxon>Bacteroidia</taxon>
        <taxon>Bacteroidales</taxon>
        <taxon>Bacteroidaceae</taxon>
        <taxon>Bacteroidaceae incertae sedis</taxon>
        <taxon>Candidatus Caccoplasma</taxon>
    </lineage>
</organism>
<dbReference type="GO" id="GO:0030313">
    <property type="term" value="C:cell envelope"/>
    <property type="evidence" value="ECO:0007669"/>
    <property type="project" value="UniProtKB-SubCell"/>
</dbReference>
<dbReference type="PANTHER" id="PTHR30469:SF36">
    <property type="entry name" value="BLL3903 PROTEIN"/>
    <property type="match status" value="1"/>
</dbReference>
<evidence type="ECO:0000259" key="6">
    <source>
        <dbReference type="Pfam" id="PF25917"/>
    </source>
</evidence>
<comment type="caution">
    <text evidence="9">The sequence shown here is derived from an EMBL/GenBank/DDBJ whole genome shotgun (WGS) entry which is preliminary data.</text>
</comment>
<dbReference type="AlphaFoldDB" id="A0A9D1KE38"/>
<dbReference type="EMBL" id="DVKT01000024">
    <property type="protein sequence ID" value="HIT39072.1"/>
    <property type="molecule type" value="Genomic_DNA"/>
</dbReference>
<name>A0A9D1KE38_9BACT</name>
<evidence type="ECO:0000313" key="9">
    <source>
        <dbReference type="EMBL" id="HIT39072.1"/>
    </source>
</evidence>
<dbReference type="Pfam" id="PF25917">
    <property type="entry name" value="BSH_RND"/>
    <property type="match status" value="1"/>
</dbReference>
<dbReference type="NCBIfam" id="TIGR01730">
    <property type="entry name" value="RND_mfp"/>
    <property type="match status" value="1"/>
</dbReference>
<proteinExistence type="inferred from homology"/>
<evidence type="ECO:0000256" key="4">
    <source>
        <dbReference type="ARBA" id="ARBA00023054"/>
    </source>
</evidence>
<comment type="similarity">
    <text evidence="2">Belongs to the membrane fusion protein (MFP) (TC 8.A.1) family.</text>
</comment>
<dbReference type="InterPro" id="IPR006143">
    <property type="entry name" value="RND_pump_MFP"/>
</dbReference>
<dbReference type="Gene3D" id="6.10.140.1990">
    <property type="match status" value="1"/>
</dbReference>
<sequence>MNKKLKTGLIVLIVAALAGSVFYKFYPFSNEKKESDLPIPTPAKKALNVNGYIVKEETLYDEIFINGNLLPDEEVNLSFETSGKITVINFEEGTHVNKGDILAKVNDAPLQAQLRKLEVQLQLAEDRVYRQNALLEKEAVSKEAYEQVQTDLATLQAEIDIVKANIALTELKAPFDGIIGLRNVSEGAYASPSLTIATLTKITPLKIEFSIPEVYAGNIKNGAPIEFSVDGYMKPFRARVYASDSRLDEDTHTFSLRARYPNTDGALYPGRFAHIKLRTQEIKRAIAIPSEAIVPEMGIDKVFLYKAGKAVPVEITKGLRTEAKVQVLKGLNVGDTIITSGTLQLRTGLAVTLQSVE</sequence>
<dbReference type="GO" id="GO:1990281">
    <property type="term" value="C:efflux pump complex"/>
    <property type="evidence" value="ECO:0007669"/>
    <property type="project" value="TreeGrafter"/>
</dbReference>
<evidence type="ECO:0000256" key="3">
    <source>
        <dbReference type="ARBA" id="ARBA00022448"/>
    </source>
</evidence>
<dbReference type="InterPro" id="IPR030190">
    <property type="entry name" value="MacA_alpha-hairpin_sf"/>
</dbReference>
<feature type="domain" description="CusB-like beta-barrel" evidence="7">
    <location>
        <begin position="207"/>
        <end position="280"/>
    </location>
</feature>
<protein>
    <submittedName>
        <fullName evidence="9">Efflux RND transporter periplasmic adaptor subunit</fullName>
    </submittedName>
</protein>
<reference evidence="9" key="2">
    <citation type="journal article" date="2021" name="PeerJ">
        <title>Extensive microbial diversity within the chicken gut microbiome revealed by metagenomics and culture.</title>
        <authorList>
            <person name="Gilroy R."/>
            <person name="Ravi A."/>
            <person name="Getino M."/>
            <person name="Pursley I."/>
            <person name="Horton D.L."/>
            <person name="Alikhan N.F."/>
            <person name="Baker D."/>
            <person name="Gharbi K."/>
            <person name="Hall N."/>
            <person name="Watson M."/>
            <person name="Adriaenssens E.M."/>
            <person name="Foster-Nyarko E."/>
            <person name="Jarju S."/>
            <person name="Secka A."/>
            <person name="Antonio M."/>
            <person name="Oren A."/>
            <person name="Chaudhuri R.R."/>
            <person name="La Ragione R."/>
            <person name="Hildebrand F."/>
            <person name="Pallen M.J."/>
        </authorList>
    </citation>
    <scope>NUCLEOTIDE SEQUENCE</scope>
    <source>
        <strain evidence="9">21143</strain>
    </source>
</reference>
<evidence type="ECO:0000256" key="5">
    <source>
        <dbReference type="SAM" id="Coils"/>
    </source>
</evidence>
<reference evidence="9" key="1">
    <citation type="submission" date="2020-10" db="EMBL/GenBank/DDBJ databases">
        <authorList>
            <person name="Gilroy R."/>
        </authorList>
    </citation>
    <scope>NUCLEOTIDE SEQUENCE</scope>
    <source>
        <strain evidence="9">21143</strain>
    </source>
</reference>
<dbReference type="Pfam" id="PF25967">
    <property type="entry name" value="RND-MFP_C"/>
    <property type="match status" value="1"/>
</dbReference>
<dbReference type="InterPro" id="IPR058792">
    <property type="entry name" value="Beta-barrel_RND_2"/>
</dbReference>
<dbReference type="GO" id="GO:1990961">
    <property type="term" value="P:xenobiotic detoxification by transmembrane export across the plasma membrane"/>
    <property type="evidence" value="ECO:0007669"/>
    <property type="project" value="InterPro"/>
</dbReference>
<comment type="subcellular location">
    <subcellularLocation>
        <location evidence="1">Cell envelope</location>
    </subcellularLocation>
</comment>
<dbReference type="InterPro" id="IPR058627">
    <property type="entry name" value="MdtA-like_C"/>
</dbReference>
<dbReference type="PANTHER" id="PTHR30469">
    <property type="entry name" value="MULTIDRUG RESISTANCE PROTEIN MDTA"/>
    <property type="match status" value="1"/>
</dbReference>
<dbReference type="GO" id="GO:0019898">
    <property type="term" value="C:extrinsic component of membrane"/>
    <property type="evidence" value="ECO:0007669"/>
    <property type="project" value="InterPro"/>
</dbReference>
<dbReference type="InterPro" id="IPR058625">
    <property type="entry name" value="MdtA-like_BSH"/>
</dbReference>
<feature type="domain" description="Multidrug resistance protein MdtA-like C-terminal permuted SH3" evidence="8">
    <location>
        <begin position="285"/>
        <end position="341"/>
    </location>
</feature>
<gene>
    <name evidence="9" type="ORF">IAD06_03410</name>
</gene>
<dbReference type="Gene3D" id="2.40.50.100">
    <property type="match status" value="1"/>
</dbReference>
<dbReference type="GO" id="GO:0015562">
    <property type="term" value="F:efflux transmembrane transporter activity"/>
    <property type="evidence" value="ECO:0007669"/>
    <property type="project" value="TreeGrafter"/>
</dbReference>
<evidence type="ECO:0000259" key="7">
    <source>
        <dbReference type="Pfam" id="PF25954"/>
    </source>
</evidence>
<evidence type="ECO:0000259" key="8">
    <source>
        <dbReference type="Pfam" id="PF25967"/>
    </source>
</evidence>
<dbReference type="Gene3D" id="2.40.30.170">
    <property type="match status" value="1"/>
</dbReference>
<dbReference type="Pfam" id="PF25954">
    <property type="entry name" value="Beta-barrel_RND_2"/>
    <property type="match status" value="1"/>
</dbReference>
<evidence type="ECO:0000256" key="1">
    <source>
        <dbReference type="ARBA" id="ARBA00004196"/>
    </source>
</evidence>
<feature type="coiled-coil region" evidence="5">
    <location>
        <begin position="145"/>
        <end position="172"/>
    </location>
</feature>
<evidence type="ECO:0000256" key="2">
    <source>
        <dbReference type="ARBA" id="ARBA00009477"/>
    </source>
</evidence>
<evidence type="ECO:0000313" key="10">
    <source>
        <dbReference type="Proteomes" id="UP000886722"/>
    </source>
</evidence>